<evidence type="ECO:0000313" key="3">
    <source>
        <dbReference type="Proteomes" id="UP001611580"/>
    </source>
</evidence>
<dbReference type="EMBL" id="JBIRYI010000001">
    <property type="protein sequence ID" value="MFI2485517.1"/>
    <property type="molecule type" value="Genomic_DNA"/>
</dbReference>
<gene>
    <name evidence="2" type="ORF">ACH47X_01340</name>
</gene>
<dbReference type="Proteomes" id="UP001611580">
    <property type="component" value="Unassembled WGS sequence"/>
</dbReference>
<reference evidence="2 3" key="1">
    <citation type="submission" date="2024-10" db="EMBL/GenBank/DDBJ databases">
        <title>The Natural Products Discovery Center: Release of the First 8490 Sequenced Strains for Exploring Actinobacteria Biosynthetic Diversity.</title>
        <authorList>
            <person name="Kalkreuter E."/>
            <person name="Kautsar S.A."/>
            <person name="Yang D."/>
            <person name="Bader C.D."/>
            <person name="Teijaro C.N."/>
            <person name="Fluegel L."/>
            <person name="Davis C.M."/>
            <person name="Simpson J.R."/>
            <person name="Lauterbach L."/>
            <person name="Steele A.D."/>
            <person name="Gui C."/>
            <person name="Meng S."/>
            <person name="Li G."/>
            <person name="Viehrig K."/>
            <person name="Ye F."/>
            <person name="Su P."/>
            <person name="Kiefer A.F."/>
            <person name="Nichols A."/>
            <person name="Cepeda A.J."/>
            <person name="Yan W."/>
            <person name="Fan B."/>
            <person name="Jiang Y."/>
            <person name="Adhikari A."/>
            <person name="Zheng C.-J."/>
            <person name="Schuster L."/>
            <person name="Cowan T.M."/>
            <person name="Smanski M.J."/>
            <person name="Chevrette M.G."/>
            <person name="De Carvalho L.P.S."/>
            <person name="Shen B."/>
        </authorList>
    </citation>
    <scope>NUCLEOTIDE SEQUENCE [LARGE SCALE GENOMIC DNA]</scope>
    <source>
        <strain evidence="2 3">NPDC019481</strain>
    </source>
</reference>
<accession>A0ABW7XDF1</accession>
<keyword evidence="3" id="KW-1185">Reference proteome</keyword>
<evidence type="ECO:0000256" key="1">
    <source>
        <dbReference type="SAM" id="Phobius"/>
    </source>
</evidence>
<name>A0ABW7XDF1_9MICO</name>
<evidence type="ECO:0008006" key="4">
    <source>
        <dbReference type="Google" id="ProtNLM"/>
    </source>
</evidence>
<keyword evidence="1" id="KW-0472">Membrane</keyword>
<comment type="caution">
    <text evidence="2">The sequence shown here is derived from an EMBL/GenBank/DDBJ whole genome shotgun (WGS) entry which is preliminary data.</text>
</comment>
<evidence type="ECO:0000313" key="2">
    <source>
        <dbReference type="EMBL" id="MFI2485517.1"/>
    </source>
</evidence>
<organism evidence="2 3">
    <name type="scientific">Promicromonospora kroppenstedtii</name>
    <dbReference type="NCBI Taxonomy" id="440482"/>
    <lineage>
        <taxon>Bacteria</taxon>
        <taxon>Bacillati</taxon>
        <taxon>Actinomycetota</taxon>
        <taxon>Actinomycetes</taxon>
        <taxon>Micrococcales</taxon>
        <taxon>Promicromonosporaceae</taxon>
        <taxon>Promicromonospora</taxon>
    </lineage>
</organism>
<protein>
    <recommendedName>
        <fullName evidence="4">Integral membrane protein</fullName>
    </recommendedName>
</protein>
<sequence>MKSGLVVLGVVLVLMGSVFTVQGLGYLAGSPMTGVTLWAIVGPVLALVGVVVIVAAARRGRSGHSG</sequence>
<keyword evidence="1" id="KW-1133">Transmembrane helix</keyword>
<dbReference type="RefSeq" id="WP_397400674.1">
    <property type="nucleotide sequence ID" value="NZ_JBIRYI010000001.1"/>
</dbReference>
<keyword evidence="1" id="KW-0812">Transmembrane</keyword>
<feature type="transmembrane region" description="Helical" evidence="1">
    <location>
        <begin position="36"/>
        <end position="57"/>
    </location>
</feature>
<proteinExistence type="predicted"/>